<dbReference type="GO" id="GO:0052689">
    <property type="term" value="F:carboxylic ester hydrolase activity"/>
    <property type="evidence" value="ECO:0007669"/>
    <property type="project" value="TreeGrafter"/>
</dbReference>
<dbReference type="InterPro" id="IPR019826">
    <property type="entry name" value="Carboxylesterase_B_AS"/>
</dbReference>
<comment type="caution">
    <text evidence="5">The sequence shown here is derived from an EMBL/GenBank/DDBJ whole genome shotgun (WGS) entry which is preliminary data.</text>
</comment>
<evidence type="ECO:0000313" key="5">
    <source>
        <dbReference type="EMBL" id="KAG5173093.1"/>
    </source>
</evidence>
<sequence>MATANVRQFLGVPYASAGRWEAPTLPLNRTTIFKATKFSDACVQNLAPSNLEFLKLSGGQGIGIPESEDCLTANIWVPSLNRKQKTAVLIWIHGGGFQWGTSNLAIYNGQNFVRDNDDIAIVTFNYRLNVFGQPNAPQLLSKTKSQNFGLLDIDAAIQWVHTNIAAFGGDPERISLFGQSAGSMAVDAYSFMHPNDTIVKGTIQMSGTLIQGDSPGGLANATYEGDIWNSLAESLNCGNGKSKFNTQTFTKLLPILDPDDAQLACMKAVPFRTLEDAVMKFGAIVFKAFIDDITLFTDLPQRIASGKFLKVPLLSGSVLNENDIFVVAAELTTPPSIVFPLLTEVAADLQTQVRGFLFPDVWVQLICLGRLLSLVQLEPMPKIGSTSIYLSGDINIKAEVPIVFGTYDTAISAVKSTTTEVNLSKYMQKAWVAFARDPANGLTNYGWPTYNATSDSLVQLGGPANPSGLSLGQGSLLDHTCNHSDELLTFAIQLSSNFA</sequence>
<dbReference type="AlphaFoldDB" id="A0A8H7Y5M7"/>
<dbReference type="InterPro" id="IPR050654">
    <property type="entry name" value="AChE-related_enzymes"/>
</dbReference>
<evidence type="ECO:0000259" key="4">
    <source>
        <dbReference type="Pfam" id="PF00135"/>
    </source>
</evidence>
<keyword evidence="2 3" id="KW-0378">Hydrolase</keyword>
<dbReference type="Pfam" id="PF00135">
    <property type="entry name" value="COesterase"/>
    <property type="match status" value="1"/>
</dbReference>
<organism evidence="5">
    <name type="scientific">Psilocybe cubensis</name>
    <name type="common">Psychedelic mushroom</name>
    <name type="synonym">Stropharia cubensis</name>
    <dbReference type="NCBI Taxonomy" id="181762"/>
    <lineage>
        <taxon>Eukaryota</taxon>
        <taxon>Fungi</taxon>
        <taxon>Dikarya</taxon>
        <taxon>Basidiomycota</taxon>
        <taxon>Agaricomycotina</taxon>
        <taxon>Agaricomycetes</taxon>
        <taxon>Agaricomycetidae</taxon>
        <taxon>Agaricales</taxon>
        <taxon>Agaricineae</taxon>
        <taxon>Strophariaceae</taxon>
        <taxon>Psilocybe</taxon>
    </lineage>
</organism>
<feature type="domain" description="Carboxylesterase type B" evidence="4">
    <location>
        <begin position="4"/>
        <end position="327"/>
    </location>
</feature>
<dbReference type="PANTHER" id="PTHR43918">
    <property type="entry name" value="ACETYLCHOLINESTERASE"/>
    <property type="match status" value="1"/>
</dbReference>
<dbReference type="Gene3D" id="3.40.50.1820">
    <property type="entry name" value="alpha/beta hydrolase"/>
    <property type="match status" value="2"/>
</dbReference>
<reference evidence="5" key="1">
    <citation type="submission" date="2021-02" db="EMBL/GenBank/DDBJ databases">
        <title>Psilocybe cubensis genome.</title>
        <authorList>
            <person name="Mckernan K.J."/>
            <person name="Crawford S."/>
            <person name="Trippe A."/>
            <person name="Kane L.T."/>
            <person name="Mclaughlin S."/>
        </authorList>
    </citation>
    <scope>NUCLEOTIDE SEQUENCE [LARGE SCALE GENOMIC DNA]</scope>
    <source>
        <strain evidence="5">MGC-MH-2018</strain>
    </source>
</reference>
<evidence type="ECO:0000256" key="2">
    <source>
        <dbReference type="ARBA" id="ARBA00022801"/>
    </source>
</evidence>
<dbReference type="InterPro" id="IPR002018">
    <property type="entry name" value="CarbesteraseB"/>
</dbReference>
<dbReference type="EC" id="3.1.1.-" evidence="3"/>
<dbReference type="SUPFAM" id="SSF53474">
    <property type="entry name" value="alpha/beta-Hydrolases"/>
    <property type="match status" value="1"/>
</dbReference>
<evidence type="ECO:0000256" key="1">
    <source>
        <dbReference type="ARBA" id="ARBA00005964"/>
    </source>
</evidence>
<dbReference type="InterPro" id="IPR029058">
    <property type="entry name" value="AB_hydrolase_fold"/>
</dbReference>
<proteinExistence type="inferred from homology"/>
<gene>
    <name evidence="5" type="ORF">JR316_002598</name>
</gene>
<protein>
    <recommendedName>
        <fullName evidence="3">Carboxylic ester hydrolase</fullName>
        <ecNumber evidence="3">3.1.1.-</ecNumber>
    </recommendedName>
</protein>
<accession>A0A8H7Y5M7</accession>
<dbReference type="PANTHER" id="PTHR43918:SF4">
    <property type="entry name" value="CARBOXYLIC ESTER HYDROLASE"/>
    <property type="match status" value="1"/>
</dbReference>
<evidence type="ECO:0000256" key="3">
    <source>
        <dbReference type="RuleBase" id="RU361235"/>
    </source>
</evidence>
<name>A0A8H7Y5M7_PSICU</name>
<dbReference type="EMBL" id="JAFIQS010000002">
    <property type="protein sequence ID" value="KAG5173093.1"/>
    <property type="molecule type" value="Genomic_DNA"/>
</dbReference>
<comment type="similarity">
    <text evidence="1 3">Belongs to the type-B carboxylesterase/lipase family.</text>
</comment>
<dbReference type="PROSITE" id="PS00122">
    <property type="entry name" value="CARBOXYLESTERASE_B_1"/>
    <property type="match status" value="1"/>
</dbReference>